<evidence type="ECO:0000313" key="1">
    <source>
        <dbReference type="EMBL" id="GBL77099.1"/>
    </source>
</evidence>
<comment type="caution">
    <text evidence="1">The sequence shown here is derived from an EMBL/GenBank/DDBJ whole genome shotgun (WGS) entry which is preliminary data.</text>
</comment>
<organism evidence="1 2">
    <name type="scientific">Araneus ventricosus</name>
    <name type="common">Orbweaver spider</name>
    <name type="synonym">Epeira ventricosa</name>
    <dbReference type="NCBI Taxonomy" id="182803"/>
    <lineage>
        <taxon>Eukaryota</taxon>
        <taxon>Metazoa</taxon>
        <taxon>Ecdysozoa</taxon>
        <taxon>Arthropoda</taxon>
        <taxon>Chelicerata</taxon>
        <taxon>Arachnida</taxon>
        <taxon>Araneae</taxon>
        <taxon>Araneomorphae</taxon>
        <taxon>Entelegynae</taxon>
        <taxon>Araneoidea</taxon>
        <taxon>Araneidae</taxon>
        <taxon>Araneus</taxon>
    </lineage>
</organism>
<reference evidence="1 2" key="1">
    <citation type="journal article" date="2019" name="Sci. Rep.">
        <title>Orb-weaving spider Araneus ventricosus genome elucidates the spidroin gene catalogue.</title>
        <authorList>
            <person name="Kono N."/>
            <person name="Nakamura H."/>
            <person name="Ohtoshi R."/>
            <person name="Moran D.A.P."/>
            <person name="Shinohara A."/>
            <person name="Yoshida Y."/>
            <person name="Fujiwara M."/>
            <person name="Mori M."/>
            <person name="Tomita M."/>
            <person name="Arakawa K."/>
        </authorList>
    </citation>
    <scope>NUCLEOTIDE SEQUENCE [LARGE SCALE GENOMIC DNA]</scope>
</reference>
<keyword evidence="2" id="KW-1185">Reference proteome</keyword>
<dbReference type="EMBL" id="BGPR01000011">
    <property type="protein sequence ID" value="GBL77099.1"/>
    <property type="molecule type" value="Genomic_DNA"/>
</dbReference>
<proteinExistence type="predicted"/>
<dbReference type="Proteomes" id="UP000499080">
    <property type="component" value="Unassembled WGS sequence"/>
</dbReference>
<accession>A0A4Y2ACQ7</accession>
<name>A0A4Y2ACQ7_ARAVE</name>
<evidence type="ECO:0000313" key="2">
    <source>
        <dbReference type="Proteomes" id="UP000499080"/>
    </source>
</evidence>
<protein>
    <submittedName>
        <fullName evidence="1">Uncharacterized protein</fullName>
    </submittedName>
</protein>
<sequence length="99" mass="10681">MGHVNKTYFLNLQKPPRFKKSEGEGRGQWFVDAMKLANAKGAAVARSWLRGCRIPGSKPDFTVGGPLRTKSHVVAKRHPVGVALELGERSASSGVALVI</sequence>
<dbReference type="AlphaFoldDB" id="A0A4Y2ACQ7"/>
<gene>
    <name evidence="1" type="ORF">AVEN_12741_1</name>
</gene>